<comment type="caution">
    <text evidence="1">The sequence shown here is derived from an EMBL/GenBank/DDBJ whole genome shotgun (WGS) entry which is preliminary data.</text>
</comment>
<dbReference type="PATRIC" id="fig|1307436.3.peg.3799"/>
<evidence type="ECO:0008006" key="3">
    <source>
        <dbReference type="Google" id="ProtNLM"/>
    </source>
</evidence>
<sequence length="265" mass="31466">MRWLFVMNVRTIFIKSAYTIVFTTHDSVIERMEEMSKKKKPKYKIGDTVVITIYGTVGKVTDVKWLDDMYVYEVNKSEGLYMESSLQMLSEYEGEIMEKEHIDIEYKYFFGDLVQVKGYGSDLFKIVGFRTEIWRYKEDAWEDVIYELSRINDGEWLEAGEEELTLVADAESADAFIQKLGLLYMINKKEKLPELRETAHSFRRAEKELLEGIKERKVLIDGLLDIYNDYRILYEMFQDDEYKHIMRVILRKLKHIANNDDKSTV</sequence>
<protein>
    <recommendedName>
        <fullName evidence="3">YodN</fullName>
    </recommendedName>
</protein>
<dbReference type="AlphaFoldDB" id="W7KU59"/>
<gene>
    <name evidence="1" type="ORF">PBF_17709</name>
</gene>
<dbReference type="eggNOG" id="ENOG5033JW0">
    <property type="taxonomic scope" value="Bacteria"/>
</dbReference>
<proteinExistence type="predicted"/>
<dbReference type="Proteomes" id="UP000019270">
    <property type="component" value="Unassembled WGS sequence"/>
</dbReference>
<organism evidence="1 2">
    <name type="scientific">Cytobacillus firmus DS1</name>
    <dbReference type="NCBI Taxonomy" id="1307436"/>
    <lineage>
        <taxon>Bacteria</taxon>
        <taxon>Bacillati</taxon>
        <taxon>Bacillota</taxon>
        <taxon>Bacilli</taxon>
        <taxon>Bacillales</taxon>
        <taxon>Bacillaceae</taxon>
        <taxon>Cytobacillus</taxon>
    </lineage>
</organism>
<evidence type="ECO:0000313" key="2">
    <source>
        <dbReference type="Proteomes" id="UP000019270"/>
    </source>
</evidence>
<accession>W7KU59</accession>
<reference evidence="1 2" key="2">
    <citation type="journal article" date="2016" name="Sci. Rep.">
        <title>A novel serine protease, Sep1, from Bacillus firmus DS-1 has nematicidal activity and degrades multiple intestinal-associated nematode proteins.</title>
        <authorList>
            <person name="Geng C."/>
            <person name="Nie X."/>
            <person name="Tang Z."/>
            <person name="Zhang Y."/>
            <person name="Lin J."/>
            <person name="Sun M."/>
            <person name="Peng D."/>
        </authorList>
    </citation>
    <scope>NUCLEOTIDE SEQUENCE [LARGE SCALE GENOMIC DNA]</scope>
    <source>
        <strain evidence="1 2">DS1</strain>
    </source>
</reference>
<name>W7KU59_CYTFI</name>
<reference evidence="2" key="1">
    <citation type="submission" date="2013-03" db="EMBL/GenBank/DDBJ databases">
        <title>Draft genome sequence of Bacillus firmus DS1.</title>
        <authorList>
            <person name="Peng D."/>
            <person name="Zhu L."/>
            <person name="Sun M."/>
        </authorList>
    </citation>
    <scope>NUCLEOTIDE SEQUENCE [LARGE SCALE GENOMIC DNA]</scope>
    <source>
        <strain evidence="2">DS1</strain>
    </source>
</reference>
<dbReference type="EMBL" id="APVL01000014">
    <property type="protein sequence ID" value="EWG09718.1"/>
    <property type="molecule type" value="Genomic_DNA"/>
</dbReference>
<evidence type="ECO:0000313" key="1">
    <source>
        <dbReference type="EMBL" id="EWG09718.1"/>
    </source>
</evidence>